<dbReference type="EMBL" id="NIDE01000004">
    <property type="protein sequence ID" value="OWK43227.1"/>
    <property type="molecule type" value="Genomic_DNA"/>
</dbReference>
<sequence>MAFEQATIGMGGEMGGRTMREVVGILNACLTTFAESAREP</sequence>
<evidence type="ECO:0000313" key="1">
    <source>
        <dbReference type="EMBL" id="OWK43227.1"/>
    </source>
</evidence>
<dbReference type="Proteomes" id="UP000214646">
    <property type="component" value="Unassembled WGS sequence"/>
</dbReference>
<protein>
    <submittedName>
        <fullName evidence="1">Uncharacterized protein</fullName>
    </submittedName>
</protein>
<accession>A0A225E489</accession>
<proteinExistence type="predicted"/>
<gene>
    <name evidence="1" type="ORF">FRUB_02826</name>
</gene>
<evidence type="ECO:0000313" key="2">
    <source>
        <dbReference type="Proteomes" id="UP000214646"/>
    </source>
</evidence>
<organism evidence="1 2">
    <name type="scientific">Fimbriiglobus ruber</name>
    <dbReference type="NCBI Taxonomy" id="1908690"/>
    <lineage>
        <taxon>Bacteria</taxon>
        <taxon>Pseudomonadati</taxon>
        <taxon>Planctomycetota</taxon>
        <taxon>Planctomycetia</taxon>
        <taxon>Gemmatales</taxon>
        <taxon>Gemmataceae</taxon>
        <taxon>Fimbriiglobus</taxon>
    </lineage>
</organism>
<keyword evidence="2" id="KW-1185">Reference proteome</keyword>
<reference evidence="2" key="1">
    <citation type="submission" date="2017-06" db="EMBL/GenBank/DDBJ databases">
        <title>Genome analysis of Fimbriiglobus ruber SP5, the first member of the order Planctomycetales with confirmed chitinolytic capability.</title>
        <authorList>
            <person name="Ravin N.V."/>
            <person name="Rakitin A.L."/>
            <person name="Ivanova A.A."/>
            <person name="Beletsky A.V."/>
            <person name="Kulichevskaya I.S."/>
            <person name="Mardanov A.V."/>
            <person name="Dedysh S.N."/>
        </authorList>
    </citation>
    <scope>NUCLEOTIDE SEQUENCE [LARGE SCALE GENOMIC DNA]</scope>
    <source>
        <strain evidence="2">SP5</strain>
    </source>
</reference>
<comment type="caution">
    <text evidence="1">The sequence shown here is derived from an EMBL/GenBank/DDBJ whole genome shotgun (WGS) entry which is preliminary data.</text>
</comment>
<name>A0A225E489_9BACT</name>
<dbReference type="AlphaFoldDB" id="A0A225E489"/>